<dbReference type="EnsemblPlants" id="PGSC0003DMT400031644">
    <property type="protein sequence ID" value="PGSC0003DMT400031644"/>
    <property type="gene ID" value="PGSC0003DMG400012134"/>
</dbReference>
<evidence type="ECO:0000313" key="2">
    <source>
        <dbReference type="EnsemblPlants" id="PGSC0003DMT400031644"/>
    </source>
</evidence>
<proteinExistence type="predicted"/>
<dbReference type="Proteomes" id="UP000011115">
    <property type="component" value="Unassembled WGS sequence"/>
</dbReference>
<feature type="transmembrane region" description="Helical" evidence="1">
    <location>
        <begin position="9"/>
        <end position="28"/>
    </location>
</feature>
<accession>M1AVZ6</accession>
<dbReference type="AlphaFoldDB" id="M1AVZ6"/>
<sequence>MTSVQAKWMIFPVLILDLTRIIVIWFFSMYQQSTIGKAFLMVGVSSQLLLIREKTELKIY</sequence>
<dbReference type="Gramene" id="PGSC0003DMT400031644">
    <property type="protein sequence ID" value="PGSC0003DMT400031644"/>
    <property type="gene ID" value="PGSC0003DMG400012134"/>
</dbReference>
<keyword evidence="1" id="KW-0812">Transmembrane</keyword>
<reference evidence="3" key="1">
    <citation type="journal article" date="2011" name="Nature">
        <title>Genome sequence and analysis of the tuber crop potato.</title>
        <authorList>
            <consortium name="The Potato Genome Sequencing Consortium"/>
        </authorList>
    </citation>
    <scope>NUCLEOTIDE SEQUENCE [LARGE SCALE GENOMIC DNA]</scope>
    <source>
        <strain evidence="3">cv. DM1-3 516 R44</strain>
    </source>
</reference>
<keyword evidence="1" id="KW-1133">Transmembrane helix</keyword>
<evidence type="ECO:0000256" key="1">
    <source>
        <dbReference type="SAM" id="Phobius"/>
    </source>
</evidence>
<keyword evidence="1" id="KW-0472">Membrane</keyword>
<organism evidence="2 3">
    <name type="scientific">Solanum tuberosum</name>
    <name type="common">Potato</name>
    <dbReference type="NCBI Taxonomy" id="4113"/>
    <lineage>
        <taxon>Eukaryota</taxon>
        <taxon>Viridiplantae</taxon>
        <taxon>Streptophyta</taxon>
        <taxon>Embryophyta</taxon>
        <taxon>Tracheophyta</taxon>
        <taxon>Spermatophyta</taxon>
        <taxon>Magnoliopsida</taxon>
        <taxon>eudicotyledons</taxon>
        <taxon>Gunneridae</taxon>
        <taxon>Pentapetalae</taxon>
        <taxon>asterids</taxon>
        <taxon>lamiids</taxon>
        <taxon>Solanales</taxon>
        <taxon>Solanaceae</taxon>
        <taxon>Solanoideae</taxon>
        <taxon>Solaneae</taxon>
        <taxon>Solanum</taxon>
    </lineage>
</organism>
<keyword evidence="3" id="KW-1185">Reference proteome</keyword>
<dbReference type="ExpressionAtlas" id="M1AVZ6">
    <property type="expression patterns" value="baseline"/>
</dbReference>
<evidence type="ECO:0000313" key="3">
    <source>
        <dbReference type="Proteomes" id="UP000011115"/>
    </source>
</evidence>
<dbReference type="HOGENOM" id="CLU_2946273_0_0_1"/>
<reference evidence="2" key="2">
    <citation type="submission" date="2015-06" db="UniProtKB">
        <authorList>
            <consortium name="EnsemblPlants"/>
        </authorList>
    </citation>
    <scope>IDENTIFICATION</scope>
    <source>
        <strain evidence="2">DM1-3 516 R44</strain>
    </source>
</reference>
<name>M1AVZ6_SOLTU</name>
<protein>
    <submittedName>
        <fullName evidence="2">Uncharacterized protein</fullName>
    </submittedName>
</protein>